<keyword evidence="3" id="KW-1185">Reference proteome</keyword>
<dbReference type="VEuPathDB" id="FungiDB:PSTT_14437"/>
<organism evidence="2 3">
    <name type="scientific">Puccinia striiformis</name>
    <dbReference type="NCBI Taxonomy" id="27350"/>
    <lineage>
        <taxon>Eukaryota</taxon>
        <taxon>Fungi</taxon>
        <taxon>Dikarya</taxon>
        <taxon>Basidiomycota</taxon>
        <taxon>Pucciniomycotina</taxon>
        <taxon>Pucciniomycetes</taxon>
        <taxon>Pucciniales</taxon>
        <taxon>Pucciniaceae</taxon>
        <taxon>Puccinia</taxon>
    </lineage>
</organism>
<gene>
    <name evidence="2" type="ORF">PSTT_14437</name>
</gene>
<reference evidence="2" key="1">
    <citation type="submission" date="2017-12" db="EMBL/GenBank/DDBJ databases">
        <title>Gene loss provides genomic basis for host adaptation in cereal stripe rust fungi.</title>
        <authorList>
            <person name="Xia C."/>
        </authorList>
    </citation>
    <scope>NUCLEOTIDE SEQUENCE [LARGE SCALE GENOMIC DNA]</scope>
    <source>
        <strain evidence="2">93-210</strain>
    </source>
</reference>
<dbReference type="EMBL" id="PKSL01000227">
    <property type="protein sequence ID" value="POV98437.1"/>
    <property type="molecule type" value="Genomic_DNA"/>
</dbReference>
<accession>A0A2S4UMK9</accession>
<proteinExistence type="predicted"/>
<protein>
    <submittedName>
        <fullName evidence="2">Uncharacterized protein</fullName>
    </submittedName>
</protein>
<evidence type="ECO:0000313" key="2">
    <source>
        <dbReference type="EMBL" id="POV98437.1"/>
    </source>
</evidence>
<evidence type="ECO:0000313" key="3">
    <source>
        <dbReference type="Proteomes" id="UP000239156"/>
    </source>
</evidence>
<comment type="caution">
    <text evidence="2">The sequence shown here is derived from an EMBL/GenBank/DDBJ whole genome shotgun (WGS) entry which is preliminary data.</text>
</comment>
<feature type="non-terminal residue" evidence="2">
    <location>
        <position position="1"/>
    </location>
</feature>
<name>A0A2S4UMK9_9BASI</name>
<dbReference type="Proteomes" id="UP000239156">
    <property type="component" value="Unassembled WGS sequence"/>
</dbReference>
<evidence type="ECO:0000256" key="1">
    <source>
        <dbReference type="SAM" id="MobiDB-lite"/>
    </source>
</evidence>
<feature type="region of interest" description="Disordered" evidence="1">
    <location>
        <begin position="20"/>
        <end position="41"/>
    </location>
</feature>
<dbReference type="AlphaFoldDB" id="A0A2S4UMK9"/>
<sequence length="93" mass="10399">SSRTKCPILGVRSRTLVPNDQTCPVGHATRRATSPGPRESALGEIDIHDRETQVQLRWVGRRNRSKRKHEFEPGACCSVINTLLDFDSSILIC</sequence>